<evidence type="ECO:0000313" key="1">
    <source>
        <dbReference type="EMBL" id="WVZ00250.1"/>
    </source>
</evidence>
<gene>
    <name evidence="1" type="ORF">V8G54_026319</name>
</gene>
<dbReference type="Proteomes" id="UP001374535">
    <property type="component" value="Chromosome 8"/>
</dbReference>
<reference evidence="1 2" key="1">
    <citation type="journal article" date="2023" name="Life. Sci Alliance">
        <title>Evolutionary insights into 3D genome organization and epigenetic landscape of Vigna mungo.</title>
        <authorList>
            <person name="Junaid A."/>
            <person name="Singh B."/>
            <person name="Bhatia S."/>
        </authorList>
    </citation>
    <scope>NUCLEOTIDE SEQUENCE [LARGE SCALE GENOMIC DNA]</scope>
    <source>
        <strain evidence="1">Urdbean</strain>
    </source>
</reference>
<evidence type="ECO:0000313" key="2">
    <source>
        <dbReference type="Proteomes" id="UP001374535"/>
    </source>
</evidence>
<proteinExistence type="predicted"/>
<keyword evidence="2" id="KW-1185">Reference proteome</keyword>
<organism evidence="1 2">
    <name type="scientific">Vigna mungo</name>
    <name type="common">Black gram</name>
    <name type="synonym">Phaseolus mungo</name>
    <dbReference type="NCBI Taxonomy" id="3915"/>
    <lineage>
        <taxon>Eukaryota</taxon>
        <taxon>Viridiplantae</taxon>
        <taxon>Streptophyta</taxon>
        <taxon>Embryophyta</taxon>
        <taxon>Tracheophyta</taxon>
        <taxon>Spermatophyta</taxon>
        <taxon>Magnoliopsida</taxon>
        <taxon>eudicotyledons</taxon>
        <taxon>Gunneridae</taxon>
        <taxon>Pentapetalae</taxon>
        <taxon>rosids</taxon>
        <taxon>fabids</taxon>
        <taxon>Fabales</taxon>
        <taxon>Fabaceae</taxon>
        <taxon>Papilionoideae</taxon>
        <taxon>50 kb inversion clade</taxon>
        <taxon>NPAAA clade</taxon>
        <taxon>indigoferoid/millettioid clade</taxon>
        <taxon>Phaseoleae</taxon>
        <taxon>Vigna</taxon>
    </lineage>
</organism>
<name>A0AAQ3N0C9_VIGMU</name>
<dbReference type="EMBL" id="CP144693">
    <property type="protein sequence ID" value="WVZ00250.1"/>
    <property type="molecule type" value="Genomic_DNA"/>
</dbReference>
<accession>A0AAQ3N0C9</accession>
<protein>
    <submittedName>
        <fullName evidence="1">Uncharacterized protein</fullName>
    </submittedName>
</protein>
<sequence length="263" mass="30744">MKLTAKQMDSRIIDEIIDEVQELINEGRRLSTAIERLTEVVERQNSLSNATIERPNPTIEEIQNLLQTMNIEDQNLFRQYFDFLSSHPSYTRRLIGMPQQYRFNALQRYLNEAREGSFLLRYESKRREEEQQQERPPHFYAPATSSSRLRRASVVSLLRIHHVFVAPSSCLHHAIDNPSKIGWKHDLKQDESEQEEEGSLLLNDVKEKTLFGLIETLNDAPKLGLSMTKESRRRRRKEISPPCAMWIRIGKKGSCIEQRRGRG</sequence>
<dbReference type="AlphaFoldDB" id="A0AAQ3N0C9"/>